<reference evidence="7" key="1">
    <citation type="submission" date="2024-06" db="EMBL/GenBank/DDBJ databases">
        <title>Caulobacter inopinatus, sp. nov.</title>
        <authorList>
            <person name="Donachie S.P."/>
        </authorList>
    </citation>
    <scope>NUCLEOTIDE SEQUENCE</scope>
    <source>
        <strain evidence="7">73W</strain>
    </source>
</reference>
<evidence type="ECO:0000313" key="7">
    <source>
        <dbReference type="EMBL" id="XDO96323.1"/>
    </source>
</evidence>
<evidence type="ECO:0000256" key="2">
    <source>
        <dbReference type="ARBA" id="ARBA00008681"/>
    </source>
</evidence>
<protein>
    <recommendedName>
        <fullName evidence="3">17 kDa surface antigen</fullName>
    </recommendedName>
</protein>
<feature type="domain" description="Glycine zipper 2TM" evidence="6">
    <location>
        <begin position="49"/>
        <end position="88"/>
    </location>
</feature>
<sequence length="138" mass="14400">MKTLLAFAAAVAVTVPTLAVPQFANAQSARSYGSGDICRSEQKRKANQGTVIGGLSGALLGGAVAGNGAKTEGAVLGGVVGAVAGHQIAKGRVKCVDYPRRVQARRDCRWVNEYYGGRNHGFEVCRGRNGEWRPSGRG</sequence>
<dbReference type="AlphaFoldDB" id="A0AB39KSD4"/>
<evidence type="ECO:0000256" key="5">
    <source>
        <dbReference type="SAM" id="SignalP"/>
    </source>
</evidence>
<dbReference type="EMBL" id="CP158375">
    <property type="protein sequence ID" value="XDO96323.1"/>
    <property type="molecule type" value="Genomic_DNA"/>
</dbReference>
<name>A0AB39KSD4_9CAUL</name>
<accession>A0AB39KSD4</accession>
<dbReference type="RefSeq" id="WP_369059177.1">
    <property type="nucleotide sequence ID" value="NZ_CP158375.1"/>
</dbReference>
<feature type="chain" id="PRO_5044239039" description="17 kDa surface antigen" evidence="5">
    <location>
        <begin position="27"/>
        <end position="138"/>
    </location>
</feature>
<organism evidence="7">
    <name type="scientific">Caulobacter sp. 73W</name>
    <dbReference type="NCBI Taxonomy" id="3161137"/>
    <lineage>
        <taxon>Bacteria</taxon>
        <taxon>Pseudomonadati</taxon>
        <taxon>Pseudomonadota</taxon>
        <taxon>Alphaproteobacteria</taxon>
        <taxon>Caulobacterales</taxon>
        <taxon>Caulobacteraceae</taxon>
        <taxon>Caulobacter</taxon>
    </lineage>
</organism>
<comment type="similarity">
    <text evidence="2">Belongs to the rickettsiale 17 kDa surface antigen family.</text>
</comment>
<keyword evidence="5" id="KW-0732">Signal</keyword>
<evidence type="ECO:0000256" key="4">
    <source>
        <dbReference type="ARBA" id="ARBA00023288"/>
    </source>
</evidence>
<dbReference type="Pfam" id="PF05433">
    <property type="entry name" value="Rick_17kDa_Anti"/>
    <property type="match status" value="1"/>
</dbReference>
<keyword evidence="4" id="KW-0449">Lipoprotein</keyword>
<gene>
    <name evidence="7" type="ORF">ABOZ73_16325</name>
</gene>
<dbReference type="InterPro" id="IPR008816">
    <property type="entry name" value="Gly_zipper_2TM_dom"/>
</dbReference>
<dbReference type="GO" id="GO:0009279">
    <property type="term" value="C:cell outer membrane"/>
    <property type="evidence" value="ECO:0007669"/>
    <property type="project" value="UniProtKB-SubCell"/>
</dbReference>
<evidence type="ECO:0000256" key="1">
    <source>
        <dbReference type="ARBA" id="ARBA00004459"/>
    </source>
</evidence>
<comment type="subcellular location">
    <subcellularLocation>
        <location evidence="1">Cell outer membrane</location>
        <topology evidence="1">Lipid-anchor</topology>
    </subcellularLocation>
</comment>
<evidence type="ECO:0000256" key="3">
    <source>
        <dbReference type="ARBA" id="ARBA00015281"/>
    </source>
</evidence>
<proteinExistence type="inferred from homology"/>
<feature type="signal peptide" evidence="5">
    <location>
        <begin position="1"/>
        <end position="26"/>
    </location>
</feature>
<evidence type="ECO:0000259" key="6">
    <source>
        <dbReference type="Pfam" id="PF05433"/>
    </source>
</evidence>